<keyword evidence="10" id="KW-0812">Transmembrane</keyword>
<dbReference type="PRINTS" id="PR00385">
    <property type="entry name" value="P450"/>
</dbReference>
<reference evidence="13" key="1">
    <citation type="submission" date="2010-07" db="EMBL/GenBank/DDBJ databases">
        <title>The genome sequence of Gaeumannomyces graminis var. tritici strain R3-111a-1.</title>
        <authorList>
            <consortium name="The Broad Institute Genome Sequencing Platform"/>
            <person name="Ma L.-J."/>
            <person name="Dead R."/>
            <person name="Young S."/>
            <person name="Zeng Q."/>
            <person name="Koehrsen M."/>
            <person name="Alvarado L."/>
            <person name="Berlin A."/>
            <person name="Chapman S.B."/>
            <person name="Chen Z."/>
            <person name="Freedman E."/>
            <person name="Gellesch M."/>
            <person name="Goldberg J."/>
            <person name="Griggs A."/>
            <person name="Gujja S."/>
            <person name="Heilman E.R."/>
            <person name="Heiman D."/>
            <person name="Hepburn T."/>
            <person name="Howarth C."/>
            <person name="Jen D."/>
            <person name="Larson L."/>
            <person name="Mehta T."/>
            <person name="Neiman D."/>
            <person name="Pearson M."/>
            <person name="Roberts A."/>
            <person name="Saif S."/>
            <person name="Shea T."/>
            <person name="Shenoy N."/>
            <person name="Sisk P."/>
            <person name="Stolte C."/>
            <person name="Sykes S."/>
            <person name="Walk T."/>
            <person name="White J."/>
            <person name="Yandava C."/>
            <person name="Haas B."/>
            <person name="Nusbaum C."/>
            <person name="Birren B."/>
        </authorList>
    </citation>
    <scope>NUCLEOTIDE SEQUENCE [LARGE SCALE GENOMIC DNA]</scope>
    <source>
        <strain evidence="13">R3-111a-1</strain>
    </source>
</reference>
<evidence type="ECO:0000256" key="5">
    <source>
        <dbReference type="ARBA" id="ARBA00023002"/>
    </source>
</evidence>
<evidence type="ECO:0000256" key="3">
    <source>
        <dbReference type="ARBA" id="ARBA00022617"/>
    </source>
</evidence>
<dbReference type="GO" id="GO:0005506">
    <property type="term" value="F:iron ion binding"/>
    <property type="evidence" value="ECO:0007669"/>
    <property type="project" value="InterPro"/>
</dbReference>
<dbReference type="OrthoDB" id="1470350at2759"/>
<reference evidence="11" key="2">
    <citation type="submission" date="2010-07" db="EMBL/GenBank/DDBJ databases">
        <authorList>
            <consortium name="The Broad Institute Genome Sequencing Platform"/>
            <consortium name="Broad Institute Genome Sequencing Center for Infectious Disease"/>
            <person name="Ma L.-J."/>
            <person name="Dead R."/>
            <person name="Young S."/>
            <person name="Zeng Q."/>
            <person name="Koehrsen M."/>
            <person name="Alvarado L."/>
            <person name="Berlin A."/>
            <person name="Chapman S.B."/>
            <person name="Chen Z."/>
            <person name="Freedman E."/>
            <person name="Gellesch M."/>
            <person name="Goldberg J."/>
            <person name="Griggs A."/>
            <person name="Gujja S."/>
            <person name="Heilman E.R."/>
            <person name="Heiman D."/>
            <person name="Hepburn T."/>
            <person name="Howarth C."/>
            <person name="Jen D."/>
            <person name="Larson L."/>
            <person name="Mehta T."/>
            <person name="Neiman D."/>
            <person name="Pearson M."/>
            <person name="Roberts A."/>
            <person name="Saif S."/>
            <person name="Shea T."/>
            <person name="Shenoy N."/>
            <person name="Sisk P."/>
            <person name="Stolte C."/>
            <person name="Sykes S."/>
            <person name="Walk T."/>
            <person name="White J."/>
            <person name="Yandava C."/>
            <person name="Haas B."/>
            <person name="Nusbaum C."/>
            <person name="Birren B."/>
        </authorList>
    </citation>
    <scope>NUCLEOTIDE SEQUENCE</scope>
    <source>
        <strain evidence="11">R3-111a-1</strain>
    </source>
</reference>
<dbReference type="eggNOG" id="KOG0158">
    <property type="taxonomic scope" value="Eukaryota"/>
</dbReference>
<dbReference type="PRINTS" id="PR00463">
    <property type="entry name" value="EP450I"/>
</dbReference>
<dbReference type="GO" id="GO:0004497">
    <property type="term" value="F:monooxygenase activity"/>
    <property type="evidence" value="ECO:0007669"/>
    <property type="project" value="UniProtKB-KW"/>
</dbReference>
<dbReference type="VEuPathDB" id="FungiDB:GGTG_07606"/>
<dbReference type="InterPro" id="IPR017972">
    <property type="entry name" value="Cyt_P450_CS"/>
</dbReference>
<keyword evidence="10" id="KW-1133">Transmembrane helix</keyword>
<keyword evidence="13" id="KW-1185">Reference proteome</keyword>
<name>J3P258_GAET3</name>
<reference evidence="11" key="3">
    <citation type="submission" date="2010-09" db="EMBL/GenBank/DDBJ databases">
        <title>Annotation of Gaeumannomyces graminis var. tritici R3-111a-1.</title>
        <authorList>
            <consortium name="The Broad Institute Genome Sequencing Platform"/>
            <person name="Ma L.-J."/>
            <person name="Dead R."/>
            <person name="Young S.K."/>
            <person name="Zeng Q."/>
            <person name="Gargeya S."/>
            <person name="Fitzgerald M."/>
            <person name="Haas B."/>
            <person name="Abouelleil A."/>
            <person name="Alvarado L."/>
            <person name="Arachchi H.M."/>
            <person name="Berlin A."/>
            <person name="Brown A."/>
            <person name="Chapman S.B."/>
            <person name="Chen Z."/>
            <person name="Dunbar C."/>
            <person name="Freedman E."/>
            <person name="Gearin G."/>
            <person name="Gellesch M."/>
            <person name="Goldberg J."/>
            <person name="Griggs A."/>
            <person name="Gujja S."/>
            <person name="Heiman D."/>
            <person name="Howarth C."/>
            <person name="Larson L."/>
            <person name="Lui A."/>
            <person name="MacDonald P.J.P."/>
            <person name="Mehta T."/>
            <person name="Montmayeur A."/>
            <person name="Murphy C."/>
            <person name="Neiman D."/>
            <person name="Pearson M."/>
            <person name="Priest M."/>
            <person name="Roberts A."/>
            <person name="Saif S."/>
            <person name="Shea T."/>
            <person name="Shenoy N."/>
            <person name="Sisk P."/>
            <person name="Stolte C."/>
            <person name="Sykes S."/>
            <person name="Yandava C."/>
            <person name="Wortman J."/>
            <person name="Nusbaum C."/>
            <person name="Birren B."/>
        </authorList>
    </citation>
    <scope>NUCLEOTIDE SEQUENCE</scope>
    <source>
        <strain evidence="11">R3-111a-1</strain>
    </source>
</reference>
<dbReference type="GO" id="GO:0016705">
    <property type="term" value="F:oxidoreductase activity, acting on paired donors, with incorporation or reduction of molecular oxygen"/>
    <property type="evidence" value="ECO:0007669"/>
    <property type="project" value="InterPro"/>
</dbReference>
<feature type="binding site" description="axial binding residue" evidence="8">
    <location>
        <position position="479"/>
    </location>
    <ligand>
        <name>heme</name>
        <dbReference type="ChEBI" id="CHEBI:30413"/>
    </ligand>
    <ligandPart>
        <name>Fe</name>
        <dbReference type="ChEBI" id="CHEBI:18248"/>
    </ligandPart>
</feature>
<dbReference type="SUPFAM" id="SSF48264">
    <property type="entry name" value="Cytochrome P450"/>
    <property type="match status" value="1"/>
</dbReference>
<dbReference type="RefSeq" id="XP_009223694.1">
    <property type="nucleotide sequence ID" value="XM_009225430.1"/>
</dbReference>
<evidence type="ECO:0000256" key="7">
    <source>
        <dbReference type="ARBA" id="ARBA00023033"/>
    </source>
</evidence>
<feature type="transmembrane region" description="Helical" evidence="10">
    <location>
        <begin position="21"/>
        <end position="40"/>
    </location>
</feature>
<dbReference type="CDD" id="cd11058">
    <property type="entry name" value="CYP60B-like"/>
    <property type="match status" value="1"/>
</dbReference>
<dbReference type="InterPro" id="IPR002401">
    <property type="entry name" value="Cyt_P450_E_grp-I"/>
</dbReference>
<dbReference type="EnsemblFungi" id="EJT73750">
    <property type="protein sequence ID" value="EJT73750"/>
    <property type="gene ID" value="GGTG_07606"/>
</dbReference>
<dbReference type="PANTHER" id="PTHR24305">
    <property type="entry name" value="CYTOCHROME P450"/>
    <property type="match status" value="1"/>
</dbReference>
<dbReference type="Pfam" id="PF00067">
    <property type="entry name" value="p450"/>
    <property type="match status" value="1"/>
</dbReference>
<accession>J3P258</accession>
<dbReference type="PROSITE" id="PS00086">
    <property type="entry name" value="CYTOCHROME_P450"/>
    <property type="match status" value="1"/>
</dbReference>
<dbReference type="Gene3D" id="1.10.630.10">
    <property type="entry name" value="Cytochrome P450"/>
    <property type="match status" value="1"/>
</dbReference>
<keyword evidence="5 9" id="KW-0560">Oxidoreductase</keyword>
<gene>
    <name evidence="12" type="primary">20348064</name>
    <name evidence="11" type="ORF">GGTG_07606</name>
</gene>
<dbReference type="InterPro" id="IPR036396">
    <property type="entry name" value="Cyt_P450_sf"/>
</dbReference>
<dbReference type="AlphaFoldDB" id="J3P258"/>
<dbReference type="GeneID" id="20348064"/>
<protein>
    <recommendedName>
        <fullName evidence="14">Isotrichodermin C-15 hydroxylase</fullName>
    </recommendedName>
</protein>
<keyword evidence="4 8" id="KW-0479">Metal-binding</keyword>
<comment type="cofactor">
    <cofactor evidence="1 8">
        <name>heme</name>
        <dbReference type="ChEBI" id="CHEBI:30413"/>
    </cofactor>
</comment>
<evidence type="ECO:0000256" key="8">
    <source>
        <dbReference type="PIRSR" id="PIRSR602401-1"/>
    </source>
</evidence>
<keyword evidence="10" id="KW-0472">Membrane</keyword>
<reference evidence="12" key="4">
    <citation type="journal article" date="2015" name="G3 (Bethesda)">
        <title>Genome sequences of three phytopathogenic species of the Magnaporthaceae family of fungi.</title>
        <authorList>
            <person name="Okagaki L.H."/>
            <person name="Nunes C.C."/>
            <person name="Sailsbery J."/>
            <person name="Clay B."/>
            <person name="Brown D."/>
            <person name="John T."/>
            <person name="Oh Y."/>
            <person name="Young N."/>
            <person name="Fitzgerald M."/>
            <person name="Haas B.J."/>
            <person name="Zeng Q."/>
            <person name="Young S."/>
            <person name="Adiconis X."/>
            <person name="Fan L."/>
            <person name="Levin J.Z."/>
            <person name="Mitchell T.K."/>
            <person name="Okubara P.A."/>
            <person name="Farman M.L."/>
            <person name="Kohn L.M."/>
            <person name="Birren B."/>
            <person name="Ma L.-J."/>
            <person name="Dean R.A."/>
        </authorList>
    </citation>
    <scope>NUCLEOTIDE SEQUENCE</scope>
    <source>
        <strain evidence="12">R3-111a-1</strain>
    </source>
</reference>
<dbReference type="Proteomes" id="UP000006039">
    <property type="component" value="Unassembled WGS sequence"/>
</dbReference>
<evidence type="ECO:0000256" key="4">
    <source>
        <dbReference type="ARBA" id="ARBA00022723"/>
    </source>
</evidence>
<organism evidence="11">
    <name type="scientific">Gaeumannomyces tritici (strain R3-111a-1)</name>
    <name type="common">Wheat and barley take-all root rot fungus</name>
    <name type="synonym">Gaeumannomyces graminis var. tritici</name>
    <dbReference type="NCBI Taxonomy" id="644352"/>
    <lineage>
        <taxon>Eukaryota</taxon>
        <taxon>Fungi</taxon>
        <taxon>Dikarya</taxon>
        <taxon>Ascomycota</taxon>
        <taxon>Pezizomycotina</taxon>
        <taxon>Sordariomycetes</taxon>
        <taxon>Sordariomycetidae</taxon>
        <taxon>Magnaporthales</taxon>
        <taxon>Magnaporthaceae</taxon>
        <taxon>Gaeumannomyces</taxon>
    </lineage>
</organism>
<dbReference type="InterPro" id="IPR001128">
    <property type="entry name" value="Cyt_P450"/>
</dbReference>
<keyword evidence="7 9" id="KW-0503">Monooxygenase</keyword>
<proteinExistence type="inferred from homology"/>
<evidence type="ECO:0000313" key="12">
    <source>
        <dbReference type="EnsemblFungi" id="EJT73750"/>
    </source>
</evidence>
<dbReference type="STRING" id="644352.J3P258"/>
<evidence type="ECO:0000256" key="2">
    <source>
        <dbReference type="ARBA" id="ARBA00010617"/>
    </source>
</evidence>
<evidence type="ECO:0000256" key="6">
    <source>
        <dbReference type="ARBA" id="ARBA00023004"/>
    </source>
</evidence>
<keyword evidence="3 8" id="KW-0349">Heme</keyword>
<dbReference type="PANTHER" id="PTHR24305:SF230">
    <property type="entry name" value="P450, PUTATIVE (EUROFUNG)-RELATED"/>
    <property type="match status" value="1"/>
</dbReference>
<evidence type="ECO:0000313" key="11">
    <source>
        <dbReference type="EMBL" id="EJT73750.1"/>
    </source>
</evidence>
<keyword evidence="6 8" id="KW-0408">Iron</keyword>
<evidence type="ECO:0000256" key="10">
    <source>
        <dbReference type="SAM" id="Phobius"/>
    </source>
</evidence>
<dbReference type="GO" id="GO:0020037">
    <property type="term" value="F:heme binding"/>
    <property type="evidence" value="ECO:0007669"/>
    <property type="project" value="InterPro"/>
</dbReference>
<dbReference type="EMBL" id="GL385398">
    <property type="protein sequence ID" value="EJT73750.1"/>
    <property type="molecule type" value="Genomic_DNA"/>
</dbReference>
<evidence type="ECO:0000256" key="9">
    <source>
        <dbReference type="RuleBase" id="RU000461"/>
    </source>
</evidence>
<evidence type="ECO:0000256" key="1">
    <source>
        <dbReference type="ARBA" id="ARBA00001971"/>
    </source>
</evidence>
<reference evidence="12" key="5">
    <citation type="submission" date="2018-04" db="UniProtKB">
        <authorList>
            <consortium name="EnsemblFungi"/>
        </authorList>
    </citation>
    <scope>IDENTIFICATION</scope>
    <source>
        <strain evidence="12">R3-111a-1</strain>
    </source>
</reference>
<sequence>MPSIAREQLAAAAERLTTAPNMAIILVLAPVVWGLGLAVYRLTLHPLAKFPGPKLYAASALPFAYHNMLKGQFVTSARRLHRKYGPVVRISPNRLMVDGSVGWPDVFMHKPGKNLPEFGKDMSFFGPEMEKSLIAAPSREAHRRQRRQVAHGFSEAAIYEQEPIIGFYIDLFIRRLSENSKGGKAIDMLSWLNYVAFDIIGDLALGESFGSLESSKYHPWVNNVFRGLRGSSVLRFLIECHLALFALLDPSGLVKQTDLNREYADGKALARMELGVEPLVRSKGAIGPDGQPKMQVRRDFITYMMRATRDGKDGLTKDEIRVNANTLIVAGSETTATNLSTLCFQLARPANRRYYDAVVAEIRSLFKSDADITIRSARSDALPLLHACIEECLRIHPPVAEMPARISPGGLVDGKYVAPGTTITIFQAATFHNPDHFLEPTKWQPERFLHEDHAMFDPRFKAHDNFAMFKPFSAGPRDCIGKNLAYSEMRLAAARVLFRFDLELDPRTKDTWLDDQRVFFVWEKPPLYLRLKERTDLGELKGN</sequence>
<evidence type="ECO:0000313" key="13">
    <source>
        <dbReference type="Proteomes" id="UP000006039"/>
    </source>
</evidence>
<dbReference type="HOGENOM" id="CLU_001570_14_11_1"/>
<comment type="similarity">
    <text evidence="2 9">Belongs to the cytochrome P450 family.</text>
</comment>
<evidence type="ECO:0008006" key="14">
    <source>
        <dbReference type="Google" id="ProtNLM"/>
    </source>
</evidence>
<dbReference type="InterPro" id="IPR050121">
    <property type="entry name" value="Cytochrome_P450_monoxygenase"/>
</dbReference>